<dbReference type="HOGENOM" id="CLU_150408_0_0_1"/>
<proteinExistence type="predicted"/>
<evidence type="ECO:0000313" key="2">
    <source>
        <dbReference type="Proteomes" id="UP000054477"/>
    </source>
</evidence>
<dbReference type="AlphaFoldDB" id="A0A0C9WVT0"/>
<feature type="non-terminal residue" evidence="1">
    <location>
        <position position="1"/>
    </location>
</feature>
<organism evidence="1 2">
    <name type="scientific">Laccaria amethystina LaAM-08-1</name>
    <dbReference type="NCBI Taxonomy" id="1095629"/>
    <lineage>
        <taxon>Eukaryota</taxon>
        <taxon>Fungi</taxon>
        <taxon>Dikarya</taxon>
        <taxon>Basidiomycota</taxon>
        <taxon>Agaricomycotina</taxon>
        <taxon>Agaricomycetes</taxon>
        <taxon>Agaricomycetidae</taxon>
        <taxon>Agaricales</taxon>
        <taxon>Agaricineae</taxon>
        <taxon>Hydnangiaceae</taxon>
        <taxon>Laccaria</taxon>
    </lineage>
</organism>
<reference evidence="1 2" key="1">
    <citation type="submission" date="2014-04" db="EMBL/GenBank/DDBJ databases">
        <authorList>
            <consortium name="DOE Joint Genome Institute"/>
            <person name="Kuo A."/>
            <person name="Kohler A."/>
            <person name="Nagy L.G."/>
            <person name="Floudas D."/>
            <person name="Copeland A."/>
            <person name="Barry K.W."/>
            <person name="Cichocki N."/>
            <person name="Veneault-Fourrey C."/>
            <person name="LaButti K."/>
            <person name="Lindquist E.A."/>
            <person name="Lipzen A."/>
            <person name="Lundell T."/>
            <person name="Morin E."/>
            <person name="Murat C."/>
            <person name="Sun H."/>
            <person name="Tunlid A."/>
            <person name="Henrissat B."/>
            <person name="Grigoriev I.V."/>
            <person name="Hibbett D.S."/>
            <person name="Martin F."/>
            <person name="Nordberg H.P."/>
            <person name="Cantor M.N."/>
            <person name="Hua S.X."/>
        </authorList>
    </citation>
    <scope>NUCLEOTIDE SEQUENCE [LARGE SCALE GENOMIC DNA]</scope>
    <source>
        <strain evidence="1 2">LaAM-08-1</strain>
    </source>
</reference>
<dbReference type="EMBL" id="KN838878">
    <property type="protein sequence ID" value="KIJ92878.1"/>
    <property type="molecule type" value="Genomic_DNA"/>
</dbReference>
<keyword evidence="2" id="KW-1185">Reference proteome</keyword>
<dbReference type="Proteomes" id="UP000054477">
    <property type="component" value="Unassembled WGS sequence"/>
</dbReference>
<evidence type="ECO:0000313" key="1">
    <source>
        <dbReference type="EMBL" id="KIJ92878.1"/>
    </source>
</evidence>
<gene>
    <name evidence="1" type="ORF">K443DRAFT_39123</name>
</gene>
<sequence length="108" mass="12162">TVDSLITHTPWWTAQGMGFQGVWAPRSGQTKAKQKNIIFSINFIRNQTNQTLISMGFSSKGVWVMGYCGCMGYKALFPVNQLGGLKNIWNLREYGVSEPWVTRESTVL</sequence>
<accession>A0A0C9WVT0</accession>
<name>A0A0C9WVT0_9AGAR</name>
<reference evidence="2" key="2">
    <citation type="submission" date="2015-01" db="EMBL/GenBank/DDBJ databases">
        <title>Evolutionary Origins and Diversification of the Mycorrhizal Mutualists.</title>
        <authorList>
            <consortium name="DOE Joint Genome Institute"/>
            <consortium name="Mycorrhizal Genomics Consortium"/>
            <person name="Kohler A."/>
            <person name="Kuo A."/>
            <person name="Nagy L.G."/>
            <person name="Floudas D."/>
            <person name="Copeland A."/>
            <person name="Barry K.W."/>
            <person name="Cichocki N."/>
            <person name="Veneault-Fourrey C."/>
            <person name="LaButti K."/>
            <person name="Lindquist E.A."/>
            <person name="Lipzen A."/>
            <person name="Lundell T."/>
            <person name="Morin E."/>
            <person name="Murat C."/>
            <person name="Riley R."/>
            <person name="Ohm R."/>
            <person name="Sun H."/>
            <person name="Tunlid A."/>
            <person name="Henrissat B."/>
            <person name="Grigoriev I.V."/>
            <person name="Hibbett D.S."/>
            <person name="Martin F."/>
        </authorList>
    </citation>
    <scope>NUCLEOTIDE SEQUENCE [LARGE SCALE GENOMIC DNA]</scope>
    <source>
        <strain evidence="2">LaAM-08-1</strain>
    </source>
</reference>
<protein>
    <submittedName>
        <fullName evidence="1">Uncharacterized protein</fullName>
    </submittedName>
</protein>
<feature type="non-terminal residue" evidence="1">
    <location>
        <position position="108"/>
    </location>
</feature>